<dbReference type="AlphaFoldDB" id="A0A4V2Y1V6"/>
<dbReference type="Proteomes" id="UP000295345">
    <property type="component" value="Unassembled WGS sequence"/>
</dbReference>
<evidence type="ECO:0000256" key="1">
    <source>
        <dbReference type="SAM" id="MobiDB-lite"/>
    </source>
</evidence>
<accession>A0A4V2Y1V6</accession>
<proteinExistence type="predicted"/>
<evidence type="ECO:0000313" key="2">
    <source>
        <dbReference type="EMBL" id="TDC70275.1"/>
    </source>
</evidence>
<reference evidence="2 3" key="1">
    <citation type="submission" date="2019-03" db="EMBL/GenBank/DDBJ databases">
        <title>Draft genome sequences of novel Actinobacteria.</title>
        <authorList>
            <person name="Sahin N."/>
            <person name="Ay H."/>
            <person name="Saygin H."/>
        </authorList>
    </citation>
    <scope>NUCLEOTIDE SEQUENCE [LARGE SCALE GENOMIC DNA]</scope>
    <source>
        <strain evidence="2 3">DSM 41900</strain>
    </source>
</reference>
<comment type="caution">
    <text evidence="2">The sequence shown here is derived from an EMBL/GenBank/DDBJ whole genome shotgun (WGS) entry which is preliminary data.</text>
</comment>
<evidence type="ECO:0000313" key="3">
    <source>
        <dbReference type="Proteomes" id="UP000295345"/>
    </source>
</evidence>
<gene>
    <name evidence="2" type="ORF">E1283_24920</name>
</gene>
<protein>
    <submittedName>
        <fullName evidence="2">Uncharacterized protein</fullName>
    </submittedName>
</protein>
<dbReference type="OrthoDB" id="4322922at2"/>
<name>A0A4V2Y1V6_9ACTN</name>
<sequence length="229" mass="25488">MMNPNRMISLRPDAVFGATRDFGIHARLAHSLDEQLLVLAKAGFVHEPATDVFLLPPSMRHGEAIRRTLHAVHRLRELDLEVVVDPQILRPMEPVPDMPRAAGALIALTDELDRVWEPRQLSSLIAQLTDERDGVLTLAGEFLSEAAQWCAQEGTERPSPHLDRFARDLELAGEDLGHQRNELSGIAEDLLAVRAKEPRRHRSGATAIRPPRPTPQTSPSTTTARRRTA</sequence>
<keyword evidence="3" id="KW-1185">Reference proteome</keyword>
<feature type="region of interest" description="Disordered" evidence="1">
    <location>
        <begin position="194"/>
        <end position="229"/>
    </location>
</feature>
<dbReference type="RefSeq" id="WP_132820387.1">
    <property type="nucleotide sequence ID" value="NZ_SMKI01000312.1"/>
</dbReference>
<dbReference type="EMBL" id="SMKI01000312">
    <property type="protein sequence ID" value="TDC70275.1"/>
    <property type="molecule type" value="Genomic_DNA"/>
</dbReference>
<organism evidence="2 3">
    <name type="scientific">Streptomyces hainanensis</name>
    <dbReference type="NCBI Taxonomy" id="402648"/>
    <lineage>
        <taxon>Bacteria</taxon>
        <taxon>Bacillati</taxon>
        <taxon>Actinomycetota</taxon>
        <taxon>Actinomycetes</taxon>
        <taxon>Kitasatosporales</taxon>
        <taxon>Streptomycetaceae</taxon>
        <taxon>Streptomyces</taxon>
    </lineage>
</organism>